<evidence type="ECO:0000313" key="14">
    <source>
        <dbReference type="Proteomes" id="UP000024942"/>
    </source>
</evidence>
<accession>A0A059G8W5</accession>
<keyword evidence="6 8" id="KW-0472">Membrane</keyword>
<keyword evidence="7 8" id="KW-0998">Cell outer membrane</keyword>
<keyword evidence="2 8" id="KW-0813">Transport</keyword>
<comment type="caution">
    <text evidence="13">The sequence shown here is derived from an EMBL/GenBank/DDBJ whole genome shotgun (WGS) entry which is preliminary data.</text>
</comment>
<keyword evidence="13" id="KW-0675">Receptor</keyword>
<comment type="subcellular location">
    <subcellularLocation>
        <location evidence="1 8">Cell outer membrane</location>
        <topology evidence="1 8">Multi-pass membrane protein</topology>
    </subcellularLocation>
</comment>
<dbReference type="Pfam" id="PF07715">
    <property type="entry name" value="Plug"/>
    <property type="match status" value="1"/>
</dbReference>
<keyword evidence="3 8" id="KW-1134">Transmembrane beta strand</keyword>
<dbReference type="InterPro" id="IPR039426">
    <property type="entry name" value="TonB-dep_rcpt-like"/>
</dbReference>
<dbReference type="Gene3D" id="2.170.130.10">
    <property type="entry name" value="TonB-dependent receptor, plug domain"/>
    <property type="match status" value="1"/>
</dbReference>
<sequence>MHPHPAPSHPPFPPSAHRLLPPASRLPSAANAQVTEVDADARLDTVLVVGQRAMMESAIARQRASDTIQSVVTRDALGQFPDQNVAESTRRLTGINILNDQGEGRFISVRGLDPSLNAASLNGVRLPSPESDTRAVALDVVASELIESIEVKKTLIPEMDADTIGASIEINTTKAFDREDLYISTVLEGSYNDLNGETSPKGSIDFSIPVSDTFGIAGGLSYYDRKTSTDNMEMDGWDEDDGQVYADTVEYRDYDVERERLGASLSFDWKATDATTLFARGIYSQFDDTEQRGRLTFEMDEAPTSGTGTTAFFDDADGEITVQRDLKDRFESQKIQSYQIGGDTQLDKWSFDYLIAYSEAEEHETNTVDPTRFERKFEGDGLGVTFDYANIETTKYTITSGQDLFLDPSEYEFDKIESIDGMSTDKEWSGKFDAARRFALASGDFELKAGVKARLREKDYNLTDLVYDGFDGADDYTLADVAGGQSYGLADLGPLPDLGQVRAFFAANRDLFELNAFDTEYETAAAFYDVKEDIYAAYLQGRYETGDLTVIGGVRVEQTKDDLNGNTLETYEEGATLNGEVLDEDTNVITPFSTSKDYTDWLPSVSVKYQVNDEIILRGGVFASIVRPGIGKLAPRFLIEQNDDNEREGEFGNPDLDPYHAWNADISAEYYFAPGGVIQIGAFYKDIEDFIVDQNLDVPGVYRGIAYDEATIAINGDKAKVKGVEFNYQQALDFLPGLLDGTLVGFNYTYTDAEGDVPDGDGGQRSINLPAAAKNTWNAMLGYEKEGLSLRLTAAYRDEYLDELGGDPESDRYIKDHLQIDASAKYRFNDHVQGFVEWVNLNDEPYLAFQKGPGTDRLLQYETYSWTAKAGVRLTY</sequence>
<dbReference type="Proteomes" id="UP000024942">
    <property type="component" value="Unassembled WGS sequence"/>
</dbReference>
<protein>
    <submittedName>
        <fullName evidence="13">TonB-dependent receptor</fullName>
    </submittedName>
</protein>
<evidence type="ECO:0000256" key="10">
    <source>
        <dbReference type="SAM" id="MobiDB-lite"/>
    </source>
</evidence>
<organism evidence="13 14">
    <name type="scientific">Hyphomonas oceanitis SCH89</name>
    <dbReference type="NCBI Taxonomy" id="1280953"/>
    <lineage>
        <taxon>Bacteria</taxon>
        <taxon>Pseudomonadati</taxon>
        <taxon>Pseudomonadota</taxon>
        <taxon>Alphaproteobacteria</taxon>
        <taxon>Hyphomonadales</taxon>
        <taxon>Hyphomonadaceae</taxon>
        <taxon>Hyphomonas</taxon>
    </lineage>
</organism>
<feature type="region of interest" description="Disordered" evidence="10">
    <location>
        <begin position="1"/>
        <end position="23"/>
    </location>
</feature>
<feature type="domain" description="TonB-dependent receptor plug" evidence="12">
    <location>
        <begin position="64"/>
        <end position="153"/>
    </location>
</feature>
<evidence type="ECO:0000256" key="6">
    <source>
        <dbReference type="ARBA" id="ARBA00023136"/>
    </source>
</evidence>
<evidence type="ECO:0000256" key="9">
    <source>
        <dbReference type="RuleBase" id="RU003357"/>
    </source>
</evidence>
<gene>
    <name evidence="13" type="ORF">HOC_07233</name>
</gene>
<dbReference type="Pfam" id="PF00593">
    <property type="entry name" value="TonB_dep_Rec_b-barrel"/>
    <property type="match status" value="1"/>
</dbReference>
<evidence type="ECO:0000256" key="3">
    <source>
        <dbReference type="ARBA" id="ARBA00022452"/>
    </source>
</evidence>
<dbReference type="Gene3D" id="2.40.170.20">
    <property type="entry name" value="TonB-dependent receptor, beta-barrel domain"/>
    <property type="match status" value="1"/>
</dbReference>
<comment type="similarity">
    <text evidence="8 9">Belongs to the TonB-dependent receptor family.</text>
</comment>
<dbReference type="PANTHER" id="PTHR40980">
    <property type="entry name" value="PLUG DOMAIN-CONTAINING PROTEIN"/>
    <property type="match status" value="1"/>
</dbReference>
<dbReference type="PATRIC" id="fig|1280953.3.peg.1466"/>
<dbReference type="eggNOG" id="COG4771">
    <property type="taxonomic scope" value="Bacteria"/>
</dbReference>
<feature type="compositionally biased region" description="Pro residues" evidence="10">
    <location>
        <begin position="1"/>
        <end position="14"/>
    </location>
</feature>
<evidence type="ECO:0000259" key="12">
    <source>
        <dbReference type="Pfam" id="PF07715"/>
    </source>
</evidence>
<dbReference type="InterPro" id="IPR010104">
    <property type="entry name" value="TonB_rcpt_bac"/>
</dbReference>
<evidence type="ECO:0000256" key="5">
    <source>
        <dbReference type="ARBA" id="ARBA00023077"/>
    </source>
</evidence>
<keyword evidence="14" id="KW-1185">Reference proteome</keyword>
<evidence type="ECO:0000256" key="4">
    <source>
        <dbReference type="ARBA" id="ARBA00022692"/>
    </source>
</evidence>
<reference evidence="13 14" key="1">
    <citation type="journal article" date="2014" name="Antonie Van Leeuwenhoek">
        <title>Hyphomonas beringensis sp. nov. and Hyphomonas chukchiensis sp. nov., isolated from surface seawater of the Bering Sea and Chukchi Sea.</title>
        <authorList>
            <person name="Li C."/>
            <person name="Lai Q."/>
            <person name="Li G."/>
            <person name="Dong C."/>
            <person name="Wang J."/>
            <person name="Liao Y."/>
            <person name="Shao Z."/>
        </authorList>
    </citation>
    <scope>NUCLEOTIDE SEQUENCE [LARGE SCALE GENOMIC DNA]</scope>
    <source>
        <strain evidence="13 14">SCH89</strain>
    </source>
</reference>
<dbReference type="CDD" id="cd01347">
    <property type="entry name" value="ligand_gated_channel"/>
    <property type="match status" value="1"/>
</dbReference>
<keyword evidence="4 8" id="KW-0812">Transmembrane</keyword>
<dbReference type="InterPro" id="IPR000531">
    <property type="entry name" value="Beta-barrel_TonB"/>
</dbReference>
<proteinExistence type="inferred from homology"/>
<dbReference type="STRING" id="1280953.HOC_07233"/>
<evidence type="ECO:0000313" key="13">
    <source>
        <dbReference type="EMBL" id="KDA03179.1"/>
    </source>
</evidence>
<dbReference type="SUPFAM" id="SSF56935">
    <property type="entry name" value="Porins"/>
    <property type="match status" value="1"/>
</dbReference>
<name>A0A059G8W5_9PROT</name>
<dbReference type="PROSITE" id="PS52016">
    <property type="entry name" value="TONB_DEPENDENT_REC_3"/>
    <property type="match status" value="1"/>
</dbReference>
<evidence type="ECO:0000256" key="1">
    <source>
        <dbReference type="ARBA" id="ARBA00004571"/>
    </source>
</evidence>
<dbReference type="eggNOG" id="COG1629">
    <property type="taxonomic scope" value="Bacteria"/>
</dbReference>
<dbReference type="NCBIfam" id="TIGR01782">
    <property type="entry name" value="TonB-Xanth-Caul"/>
    <property type="match status" value="1"/>
</dbReference>
<evidence type="ECO:0000256" key="7">
    <source>
        <dbReference type="ARBA" id="ARBA00023237"/>
    </source>
</evidence>
<dbReference type="InterPro" id="IPR037066">
    <property type="entry name" value="Plug_dom_sf"/>
</dbReference>
<feature type="domain" description="TonB-dependent receptor-like beta-barrel" evidence="11">
    <location>
        <begin position="385"/>
        <end position="833"/>
    </location>
</feature>
<evidence type="ECO:0000256" key="8">
    <source>
        <dbReference type="PROSITE-ProRule" id="PRU01360"/>
    </source>
</evidence>
<evidence type="ECO:0000259" key="11">
    <source>
        <dbReference type="Pfam" id="PF00593"/>
    </source>
</evidence>
<dbReference type="EMBL" id="ARYL01000008">
    <property type="protein sequence ID" value="KDA03179.1"/>
    <property type="molecule type" value="Genomic_DNA"/>
</dbReference>
<dbReference type="InterPro" id="IPR012910">
    <property type="entry name" value="Plug_dom"/>
</dbReference>
<keyword evidence="5 9" id="KW-0798">TonB box</keyword>
<dbReference type="InterPro" id="IPR036942">
    <property type="entry name" value="Beta-barrel_TonB_sf"/>
</dbReference>
<dbReference type="GO" id="GO:0009279">
    <property type="term" value="C:cell outer membrane"/>
    <property type="evidence" value="ECO:0007669"/>
    <property type="project" value="UniProtKB-SubCell"/>
</dbReference>
<evidence type="ECO:0000256" key="2">
    <source>
        <dbReference type="ARBA" id="ARBA00022448"/>
    </source>
</evidence>
<dbReference type="PANTHER" id="PTHR40980:SF4">
    <property type="entry name" value="TONB-DEPENDENT RECEPTOR-LIKE BETA-BARREL DOMAIN-CONTAINING PROTEIN"/>
    <property type="match status" value="1"/>
</dbReference>
<dbReference type="AlphaFoldDB" id="A0A059G8W5"/>